<feature type="transmembrane region" description="Helical" evidence="7">
    <location>
        <begin position="130"/>
        <end position="150"/>
    </location>
</feature>
<proteinExistence type="inferred from homology"/>
<feature type="transmembrane region" description="Helical" evidence="7">
    <location>
        <begin position="162"/>
        <end position="181"/>
    </location>
</feature>
<dbReference type="GO" id="GO:0016788">
    <property type="term" value="F:hydrolase activity, acting on ester bonds"/>
    <property type="evidence" value="ECO:0007669"/>
    <property type="project" value="TreeGrafter"/>
</dbReference>
<sequence>MSRLLCIGFLLSLILTVTLASTGDQRPQYRNCVSDCSDKYCPTELQLCLRATFWTCQQNCQYHCMQEITRQAIQNGEEVHQYHGKWPFHRLFGIQEPASVIFSMLNGWMHYKYLPVIQKQIPSSYPLKKLYIAWCIIGINTWVWSTVFHIRDFPLTEKLDYFSAGFGILYSLYYAIIRLFYVRNALIIKGLTAVFALMFLAHVSYLSFVRFDYGYNMLACIIIGSIQTNLWLWWSILQYTPWGDKQRRPYAWLAGFSVIAISCAMALEVFDFPPWFGVIDAHSLWHATTIPLVAVWYTFLLKDTSYELTLGNVRGSNKRMA</sequence>
<evidence type="ECO:0000313" key="9">
    <source>
        <dbReference type="Proteomes" id="UP001206595"/>
    </source>
</evidence>
<evidence type="ECO:0000256" key="3">
    <source>
        <dbReference type="ARBA" id="ARBA00022692"/>
    </source>
</evidence>
<dbReference type="EMBL" id="MU620900">
    <property type="protein sequence ID" value="KAI8582441.1"/>
    <property type="molecule type" value="Genomic_DNA"/>
</dbReference>
<comment type="similarity">
    <text evidence="7">Belongs to the PGAP3 family.</text>
</comment>
<name>A0AAD5EEJ7_UMBRA</name>
<evidence type="ECO:0000256" key="7">
    <source>
        <dbReference type="RuleBase" id="RU365066"/>
    </source>
</evidence>
<evidence type="ECO:0000256" key="6">
    <source>
        <dbReference type="ARBA" id="ARBA00023136"/>
    </source>
</evidence>
<dbReference type="RefSeq" id="XP_051447445.1">
    <property type="nucleotide sequence ID" value="XM_051586694.1"/>
</dbReference>
<reference evidence="8" key="1">
    <citation type="submission" date="2021-06" db="EMBL/GenBank/DDBJ databases">
        <authorList>
            <consortium name="DOE Joint Genome Institute"/>
            <person name="Mondo S.J."/>
            <person name="Amses K.R."/>
            <person name="Simmons D.R."/>
            <person name="Longcore J.E."/>
            <person name="Seto K."/>
            <person name="Alves G.H."/>
            <person name="Bonds A.E."/>
            <person name="Quandt C.A."/>
            <person name="Davis W.J."/>
            <person name="Chang Y."/>
            <person name="Letcher P.M."/>
            <person name="Powell M.J."/>
            <person name="Kuo A."/>
            <person name="Labutti K."/>
            <person name="Pangilinan J."/>
            <person name="Andreopoulos W."/>
            <person name="Tritt A."/>
            <person name="Riley R."/>
            <person name="Hundley H."/>
            <person name="Johnson J."/>
            <person name="Lipzen A."/>
            <person name="Barry K."/>
            <person name="Berbee M.L."/>
            <person name="Buchler N.E."/>
            <person name="Grigoriev I.V."/>
            <person name="Spatafora J.W."/>
            <person name="Stajich J.E."/>
            <person name="James T.Y."/>
        </authorList>
    </citation>
    <scope>NUCLEOTIDE SEQUENCE</scope>
    <source>
        <strain evidence="8">AG</strain>
    </source>
</reference>
<comment type="caution">
    <text evidence="8">The sequence shown here is derived from an EMBL/GenBank/DDBJ whole genome shotgun (WGS) entry which is preliminary data.</text>
</comment>
<dbReference type="Pfam" id="PF04080">
    <property type="entry name" value="Per1"/>
    <property type="match status" value="1"/>
</dbReference>
<keyword evidence="3 7" id="KW-0812">Transmembrane</keyword>
<keyword evidence="9" id="KW-1185">Reference proteome</keyword>
<keyword evidence="5 7" id="KW-1133">Transmembrane helix</keyword>
<evidence type="ECO:0000313" key="8">
    <source>
        <dbReference type="EMBL" id="KAI8582441.1"/>
    </source>
</evidence>
<reference evidence="8" key="2">
    <citation type="journal article" date="2022" name="Proc. Natl. Acad. Sci. U.S.A.">
        <title>Diploid-dominant life cycles characterize the early evolution of Fungi.</title>
        <authorList>
            <person name="Amses K.R."/>
            <person name="Simmons D.R."/>
            <person name="Longcore J.E."/>
            <person name="Mondo S.J."/>
            <person name="Seto K."/>
            <person name="Jeronimo G.H."/>
            <person name="Bonds A.E."/>
            <person name="Quandt C.A."/>
            <person name="Davis W.J."/>
            <person name="Chang Y."/>
            <person name="Federici B.A."/>
            <person name="Kuo A."/>
            <person name="LaButti K."/>
            <person name="Pangilinan J."/>
            <person name="Andreopoulos W."/>
            <person name="Tritt A."/>
            <person name="Riley R."/>
            <person name="Hundley H."/>
            <person name="Johnson J."/>
            <person name="Lipzen A."/>
            <person name="Barry K."/>
            <person name="Lang B.F."/>
            <person name="Cuomo C.A."/>
            <person name="Buchler N.E."/>
            <person name="Grigoriev I.V."/>
            <person name="Spatafora J.W."/>
            <person name="Stajich J.E."/>
            <person name="James T.Y."/>
        </authorList>
    </citation>
    <scope>NUCLEOTIDE SEQUENCE</scope>
    <source>
        <strain evidence="8">AG</strain>
    </source>
</reference>
<dbReference type="GeneID" id="75912042"/>
<feature type="transmembrane region" description="Helical" evidence="7">
    <location>
        <begin position="282"/>
        <end position="300"/>
    </location>
</feature>
<gene>
    <name evidence="8" type="ORF">K450DRAFT_227204</name>
</gene>
<keyword evidence="6 7" id="KW-0472">Membrane</keyword>
<keyword evidence="2 7" id="KW-0337">GPI-anchor biosynthesis</keyword>
<keyword evidence="7" id="KW-0256">Endoplasmic reticulum</keyword>
<dbReference type="PANTHER" id="PTHR13148">
    <property type="entry name" value="PER1-RELATED"/>
    <property type="match status" value="1"/>
</dbReference>
<dbReference type="GO" id="GO:0006506">
    <property type="term" value="P:GPI anchor biosynthetic process"/>
    <property type="evidence" value="ECO:0007669"/>
    <property type="project" value="UniProtKB-KW"/>
</dbReference>
<evidence type="ECO:0000256" key="4">
    <source>
        <dbReference type="ARBA" id="ARBA00022729"/>
    </source>
</evidence>
<feature type="transmembrane region" description="Helical" evidence="7">
    <location>
        <begin position="188"/>
        <end position="208"/>
    </location>
</feature>
<evidence type="ECO:0000256" key="5">
    <source>
        <dbReference type="ARBA" id="ARBA00022989"/>
    </source>
</evidence>
<feature type="transmembrane region" description="Helical" evidence="7">
    <location>
        <begin position="249"/>
        <end position="270"/>
    </location>
</feature>
<feature type="signal peptide" evidence="7">
    <location>
        <begin position="1"/>
        <end position="20"/>
    </location>
</feature>
<protein>
    <recommendedName>
        <fullName evidence="7">Post-GPI attachment to proteins factor 3</fullName>
    </recommendedName>
</protein>
<comment type="function">
    <text evidence="7">Involved in the lipid remodeling steps of GPI-anchor maturation.</text>
</comment>
<evidence type="ECO:0000256" key="1">
    <source>
        <dbReference type="ARBA" id="ARBA00004127"/>
    </source>
</evidence>
<dbReference type="Proteomes" id="UP001206595">
    <property type="component" value="Unassembled WGS sequence"/>
</dbReference>
<evidence type="ECO:0000256" key="2">
    <source>
        <dbReference type="ARBA" id="ARBA00022502"/>
    </source>
</evidence>
<dbReference type="InterPro" id="IPR007217">
    <property type="entry name" value="Per1-like"/>
</dbReference>
<comment type="subcellular location">
    <subcellularLocation>
        <location evidence="1">Endomembrane system</location>
        <topology evidence="1">Multi-pass membrane protein</topology>
    </subcellularLocation>
    <subcellularLocation>
        <location evidence="7">Endoplasmic reticulum membrane</location>
        <topology evidence="7">Multi-pass membrane protein</topology>
    </subcellularLocation>
</comment>
<comment type="caution">
    <text evidence="7">Lacks conserved residue(s) required for the propagation of feature annotation.</text>
</comment>
<dbReference type="PANTHER" id="PTHR13148:SF0">
    <property type="entry name" value="POST-GPI ATTACHMENT TO PROTEINS FACTOR 3"/>
    <property type="match status" value="1"/>
</dbReference>
<keyword evidence="4 7" id="KW-0732">Signal</keyword>
<dbReference type="GO" id="GO:0005789">
    <property type="term" value="C:endoplasmic reticulum membrane"/>
    <property type="evidence" value="ECO:0007669"/>
    <property type="project" value="UniProtKB-SubCell"/>
</dbReference>
<organism evidence="8 9">
    <name type="scientific">Umbelopsis ramanniana AG</name>
    <dbReference type="NCBI Taxonomy" id="1314678"/>
    <lineage>
        <taxon>Eukaryota</taxon>
        <taxon>Fungi</taxon>
        <taxon>Fungi incertae sedis</taxon>
        <taxon>Mucoromycota</taxon>
        <taxon>Mucoromycotina</taxon>
        <taxon>Umbelopsidomycetes</taxon>
        <taxon>Umbelopsidales</taxon>
        <taxon>Umbelopsidaceae</taxon>
        <taxon>Umbelopsis</taxon>
    </lineage>
</organism>
<feature type="transmembrane region" description="Helical" evidence="7">
    <location>
        <begin position="214"/>
        <end position="237"/>
    </location>
</feature>
<feature type="chain" id="PRO_5041778034" description="Post-GPI attachment to proteins factor 3" evidence="7">
    <location>
        <begin position="21"/>
        <end position="321"/>
    </location>
</feature>
<dbReference type="AlphaFoldDB" id="A0AAD5EEJ7"/>
<accession>A0AAD5EEJ7</accession>